<evidence type="ECO:0000256" key="1">
    <source>
        <dbReference type="ARBA" id="ARBA00022723"/>
    </source>
</evidence>
<dbReference type="InterPro" id="IPR008972">
    <property type="entry name" value="Cupredoxin"/>
</dbReference>
<proteinExistence type="predicted"/>
<dbReference type="InterPro" id="IPR039391">
    <property type="entry name" value="Phytocyanin-like"/>
</dbReference>
<keyword evidence="2" id="KW-0325">Glycoprotein</keyword>
<evidence type="ECO:0000256" key="3">
    <source>
        <dbReference type="SAM" id="SignalP"/>
    </source>
</evidence>
<feature type="chain" id="PRO_5044877750" evidence="3">
    <location>
        <begin position="22"/>
        <end position="172"/>
    </location>
</feature>
<dbReference type="PROSITE" id="PS51485">
    <property type="entry name" value="PHYTOCYANIN"/>
    <property type="match status" value="1"/>
</dbReference>
<keyword evidence="6" id="KW-1185">Reference proteome</keyword>
<feature type="domain" description="Phytocyanin" evidence="4">
    <location>
        <begin position="22"/>
        <end position="123"/>
    </location>
</feature>
<dbReference type="PANTHER" id="PTHR33021">
    <property type="entry name" value="BLUE COPPER PROTEIN"/>
    <property type="match status" value="1"/>
</dbReference>
<reference evidence="5 6" key="1">
    <citation type="submission" date="2024-06" db="EMBL/GenBank/DDBJ databases">
        <title>A chromosome level genome sequence of Diviner's sage (Salvia divinorum).</title>
        <authorList>
            <person name="Ford S.A."/>
            <person name="Ro D.-K."/>
            <person name="Ness R.W."/>
            <person name="Phillips M.A."/>
        </authorList>
    </citation>
    <scope>NUCLEOTIDE SEQUENCE [LARGE SCALE GENOMIC DNA]</scope>
    <source>
        <strain evidence="5">SAF-2024a</strain>
        <tissue evidence="5">Leaf</tissue>
    </source>
</reference>
<dbReference type="GO" id="GO:0046872">
    <property type="term" value="F:metal ion binding"/>
    <property type="evidence" value="ECO:0007669"/>
    <property type="project" value="UniProtKB-KW"/>
</dbReference>
<feature type="signal peptide" evidence="3">
    <location>
        <begin position="1"/>
        <end position="21"/>
    </location>
</feature>
<sequence>MAAEGVCLIVVVLGWFGVSKGEVYKVGDSAGWTTIGNIDYKLWSATKTFQLGDVIVFEYNPQFHNVMQVVHSEYKACNASSPISTHTTGNDSIAINTHGHHFFVCGVPGHCQSGQKLDINVLRSPSPTPSFSAPLPPPAVPSPSPSAAPPCLQLRRLLPNFLLFYLLITLFA</sequence>
<evidence type="ECO:0000313" key="6">
    <source>
        <dbReference type="Proteomes" id="UP001567538"/>
    </source>
</evidence>
<keyword evidence="1" id="KW-0479">Metal-binding</keyword>
<evidence type="ECO:0000313" key="5">
    <source>
        <dbReference type="EMBL" id="KAL1543232.1"/>
    </source>
</evidence>
<evidence type="ECO:0000256" key="2">
    <source>
        <dbReference type="ARBA" id="ARBA00023180"/>
    </source>
</evidence>
<keyword evidence="3" id="KW-0732">Signal</keyword>
<name>A0ABD1GGI1_SALDI</name>
<protein>
    <submittedName>
        <fullName evidence="5">Mavicyanin-like</fullName>
    </submittedName>
</protein>
<organism evidence="5 6">
    <name type="scientific">Salvia divinorum</name>
    <name type="common">Maria pastora</name>
    <name type="synonym">Diviner's sage</name>
    <dbReference type="NCBI Taxonomy" id="28513"/>
    <lineage>
        <taxon>Eukaryota</taxon>
        <taxon>Viridiplantae</taxon>
        <taxon>Streptophyta</taxon>
        <taxon>Embryophyta</taxon>
        <taxon>Tracheophyta</taxon>
        <taxon>Spermatophyta</taxon>
        <taxon>Magnoliopsida</taxon>
        <taxon>eudicotyledons</taxon>
        <taxon>Gunneridae</taxon>
        <taxon>Pentapetalae</taxon>
        <taxon>asterids</taxon>
        <taxon>lamiids</taxon>
        <taxon>Lamiales</taxon>
        <taxon>Lamiaceae</taxon>
        <taxon>Nepetoideae</taxon>
        <taxon>Mentheae</taxon>
        <taxon>Salviinae</taxon>
        <taxon>Salvia</taxon>
        <taxon>Salvia subgen. Calosphace</taxon>
    </lineage>
</organism>
<accession>A0ABD1GGI1</accession>
<dbReference type="AlphaFoldDB" id="A0ABD1GGI1"/>
<evidence type="ECO:0000259" key="4">
    <source>
        <dbReference type="PROSITE" id="PS51485"/>
    </source>
</evidence>
<gene>
    <name evidence="5" type="ORF">AAHA92_20237</name>
</gene>
<dbReference type="EMBL" id="JBEAFC010000008">
    <property type="protein sequence ID" value="KAL1543232.1"/>
    <property type="molecule type" value="Genomic_DNA"/>
</dbReference>
<comment type="caution">
    <text evidence="5">The sequence shown here is derived from an EMBL/GenBank/DDBJ whole genome shotgun (WGS) entry which is preliminary data.</text>
</comment>
<dbReference type="Pfam" id="PF02298">
    <property type="entry name" value="Cu_bind_like"/>
    <property type="match status" value="1"/>
</dbReference>
<dbReference type="FunFam" id="2.60.40.420:FF:000003">
    <property type="entry name" value="Blue copper"/>
    <property type="match status" value="1"/>
</dbReference>
<dbReference type="Gene3D" id="2.60.40.420">
    <property type="entry name" value="Cupredoxins - blue copper proteins"/>
    <property type="match status" value="1"/>
</dbReference>
<dbReference type="Proteomes" id="UP001567538">
    <property type="component" value="Unassembled WGS sequence"/>
</dbReference>
<dbReference type="SUPFAM" id="SSF49503">
    <property type="entry name" value="Cupredoxins"/>
    <property type="match status" value="1"/>
</dbReference>
<dbReference type="InterPro" id="IPR003245">
    <property type="entry name" value="Phytocyanin_dom"/>
</dbReference>
<dbReference type="PANTHER" id="PTHR33021:SF339">
    <property type="entry name" value="OS07G0570600 PROTEIN"/>
    <property type="match status" value="1"/>
</dbReference>